<dbReference type="OrthoDB" id="47732at2759"/>
<accession>A0A9P3LL04</accession>
<evidence type="ECO:0000256" key="8">
    <source>
        <dbReference type="SAM" id="Coils"/>
    </source>
</evidence>
<feature type="coiled-coil region" evidence="8">
    <location>
        <begin position="65"/>
        <end position="130"/>
    </location>
</feature>
<feature type="compositionally biased region" description="Basic residues" evidence="9">
    <location>
        <begin position="1"/>
        <end position="11"/>
    </location>
</feature>
<evidence type="ECO:0000313" key="11">
    <source>
        <dbReference type="Proteomes" id="UP000703269"/>
    </source>
</evidence>
<dbReference type="InterPro" id="IPR019310">
    <property type="entry name" value="Efg1"/>
</dbReference>
<comment type="caution">
    <text evidence="10">The sequence shown here is derived from an EMBL/GenBank/DDBJ whole genome shotgun (WGS) entry which is preliminary data.</text>
</comment>
<keyword evidence="5" id="KW-0698">rRNA processing</keyword>
<feature type="compositionally biased region" description="Basic and acidic residues" evidence="9">
    <location>
        <begin position="205"/>
        <end position="246"/>
    </location>
</feature>
<feature type="region of interest" description="Disordered" evidence="9">
    <location>
        <begin position="162"/>
        <end position="297"/>
    </location>
</feature>
<dbReference type="AlphaFoldDB" id="A0A9P3LL04"/>
<evidence type="ECO:0000256" key="2">
    <source>
        <dbReference type="ARBA" id="ARBA00006916"/>
    </source>
</evidence>
<comment type="similarity">
    <text evidence="2">Belongs to the EFG1 family.</text>
</comment>
<feature type="compositionally biased region" description="Low complexity" evidence="9">
    <location>
        <begin position="13"/>
        <end position="22"/>
    </location>
</feature>
<dbReference type="Proteomes" id="UP000703269">
    <property type="component" value="Unassembled WGS sequence"/>
</dbReference>
<comment type="subcellular location">
    <subcellularLocation>
        <location evidence="1">Nucleus</location>
        <location evidence="1">Nucleolus</location>
    </subcellularLocation>
</comment>
<dbReference type="PANTHER" id="PTHR33911:SF1">
    <property type="entry name" value="RRNA-PROCESSING PROTEIN EFG1"/>
    <property type="match status" value="1"/>
</dbReference>
<dbReference type="GO" id="GO:0005730">
    <property type="term" value="C:nucleolus"/>
    <property type="evidence" value="ECO:0007669"/>
    <property type="project" value="UniProtKB-SubCell"/>
</dbReference>
<feature type="region of interest" description="Disordered" evidence="9">
    <location>
        <begin position="1"/>
        <end position="40"/>
    </location>
</feature>
<sequence length="297" mass="33837">MPPARTQKHGHASSSKFKPNNSKPKRKQVDGGADAQTVPGVQKIKAALRQTRRLLAKDTLAADVRVETERRLKALEADLAKAERVRKEKALAERYHAIKFFERQKVTRKLNQTKRKIEACTDKKEKKKLEKALLELRIDLNYIVHYPKLKKYIALFPPEVRKKDKDEKGKAKSDDAEDEEIDADEDVDDELTEEQAQEKAATNLQREEIRSQIREAMEKGELSAEPEVEKGKDTRRSAVDAPEAKKKSTKTGKKGENEPSRSSAPQRVPEVKQDDFFDNDSEESASSGEDEDRMDED</sequence>
<evidence type="ECO:0000256" key="1">
    <source>
        <dbReference type="ARBA" id="ARBA00004604"/>
    </source>
</evidence>
<evidence type="ECO:0000256" key="5">
    <source>
        <dbReference type="ARBA" id="ARBA00022552"/>
    </source>
</evidence>
<feature type="compositionally biased region" description="Acidic residues" evidence="9">
    <location>
        <begin position="276"/>
        <end position="297"/>
    </location>
</feature>
<name>A0A9P3LL04_9APHY</name>
<dbReference type="InterPro" id="IPR050786">
    <property type="entry name" value="EFG1_rRNA-proc"/>
</dbReference>
<dbReference type="PANTHER" id="PTHR33911">
    <property type="entry name" value="RRNA-PROCESSING PROTEIN EFG1"/>
    <property type="match status" value="1"/>
</dbReference>
<evidence type="ECO:0000256" key="6">
    <source>
        <dbReference type="ARBA" id="ARBA00023054"/>
    </source>
</evidence>
<evidence type="ECO:0000256" key="4">
    <source>
        <dbReference type="ARBA" id="ARBA00019827"/>
    </source>
</evidence>
<evidence type="ECO:0000256" key="3">
    <source>
        <dbReference type="ARBA" id="ARBA00018689"/>
    </source>
</evidence>
<dbReference type="Pfam" id="PF10153">
    <property type="entry name" value="Efg1"/>
    <property type="match status" value="1"/>
</dbReference>
<evidence type="ECO:0000256" key="7">
    <source>
        <dbReference type="ARBA" id="ARBA00023242"/>
    </source>
</evidence>
<feature type="compositionally biased region" description="Basic and acidic residues" evidence="9">
    <location>
        <begin position="162"/>
        <end position="174"/>
    </location>
</feature>
<evidence type="ECO:0000256" key="9">
    <source>
        <dbReference type="SAM" id="MobiDB-lite"/>
    </source>
</evidence>
<dbReference type="GO" id="GO:0030688">
    <property type="term" value="C:preribosome, small subunit precursor"/>
    <property type="evidence" value="ECO:0007669"/>
    <property type="project" value="TreeGrafter"/>
</dbReference>
<keyword evidence="6 8" id="KW-0175">Coiled coil</keyword>
<reference evidence="10 11" key="1">
    <citation type="submission" date="2021-08" db="EMBL/GenBank/DDBJ databases">
        <title>Draft Genome Sequence of Phanerochaete sordida strain YK-624.</title>
        <authorList>
            <person name="Mori T."/>
            <person name="Dohra H."/>
            <person name="Suzuki T."/>
            <person name="Kawagishi H."/>
            <person name="Hirai H."/>
        </authorList>
    </citation>
    <scope>NUCLEOTIDE SEQUENCE [LARGE SCALE GENOMIC DNA]</scope>
    <source>
        <strain evidence="10 11">YK-624</strain>
    </source>
</reference>
<evidence type="ECO:0000313" key="10">
    <source>
        <dbReference type="EMBL" id="GJE98184.1"/>
    </source>
</evidence>
<organism evidence="10 11">
    <name type="scientific">Phanerochaete sordida</name>
    <dbReference type="NCBI Taxonomy" id="48140"/>
    <lineage>
        <taxon>Eukaryota</taxon>
        <taxon>Fungi</taxon>
        <taxon>Dikarya</taxon>
        <taxon>Basidiomycota</taxon>
        <taxon>Agaricomycotina</taxon>
        <taxon>Agaricomycetes</taxon>
        <taxon>Polyporales</taxon>
        <taxon>Phanerochaetaceae</taxon>
        <taxon>Phanerochaete</taxon>
    </lineage>
</organism>
<dbReference type="GO" id="GO:0000462">
    <property type="term" value="P:maturation of SSU-rRNA from tricistronic rRNA transcript (SSU-rRNA, 5.8S rRNA, LSU-rRNA)"/>
    <property type="evidence" value="ECO:0007669"/>
    <property type="project" value="TreeGrafter"/>
</dbReference>
<proteinExistence type="inferred from homology"/>
<feature type="compositionally biased region" description="Acidic residues" evidence="9">
    <location>
        <begin position="175"/>
        <end position="195"/>
    </location>
</feature>
<gene>
    <name evidence="10" type="ORF">PsYK624_144060</name>
</gene>
<keyword evidence="7" id="KW-0539">Nucleus</keyword>
<keyword evidence="11" id="KW-1185">Reference proteome</keyword>
<protein>
    <recommendedName>
        <fullName evidence="3">rRNA-processing protein EFG1</fullName>
    </recommendedName>
    <alternativeName>
        <fullName evidence="4">rRNA-processing protein efg1</fullName>
    </alternativeName>
</protein>
<dbReference type="EMBL" id="BPQB01000083">
    <property type="protein sequence ID" value="GJE98184.1"/>
    <property type="molecule type" value="Genomic_DNA"/>
</dbReference>